<proteinExistence type="predicted"/>
<comment type="caution">
    <text evidence="1">The sequence shown here is derived from an EMBL/GenBank/DDBJ whole genome shotgun (WGS) entry which is preliminary data.</text>
</comment>
<dbReference type="Proteomes" id="UP000005580">
    <property type="component" value="Unassembled WGS sequence"/>
</dbReference>
<dbReference type="HOGENOM" id="CLU_2555480_0_0_10"/>
<name>E7RNW9_9BACT</name>
<gene>
    <name evidence="1" type="ORF">HMPREF0663_10870</name>
</gene>
<protein>
    <recommendedName>
        <fullName evidence="3">Transposase IS116/IS110/IS902 family protein</fullName>
    </recommendedName>
</protein>
<keyword evidence="2" id="KW-1185">Reference proteome</keyword>
<evidence type="ECO:0008006" key="3">
    <source>
        <dbReference type="Google" id="ProtNLM"/>
    </source>
</evidence>
<organism evidence="1 2">
    <name type="scientific">Hoylesella oralis ATCC 33269</name>
    <dbReference type="NCBI Taxonomy" id="873533"/>
    <lineage>
        <taxon>Bacteria</taxon>
        <taxon>Pseudomonadati</taxon>
        <taxon>Bacteroidota</taxon>
        <taxon>Bacteroidia</taxon>
        <taxon>Bacteroidales</taxon>
        <taxon>Prevotellaceae</taxon>
        <taxon>Hoylesella</taxon>
    </lineage>
</organism>
<evidence type="ECO:0000313" key="2">
    <source>
        <dbReference type="Proteomes" id="UP000005580"/>
    </source>
</evidence>
<dbReference type="RefSeq" id="WP_004368087.1">
    <property type="nucleotide sequence ID" value="NZ_GL833116.1"/>
</dbReference>
<evidence type="ECO:0000313" key="1">
    <source>
        <dbReference type="EMBL" id="EFZ37412.1"/>
    </source>
</evidence>
<dbReference type="EMBL" id="AEPE02000003">
    <property type="protein sequence ID" value="EFZ37412.1"/>
    <property type="molecule type" value="Genomic_DNA"/>
</dbReference>
<accession>E7RNW9</accession>
<dbReference type="AlphaFoldDB" id="E7RNW9"/>
<reference evidence="1" key="1">
    <citation type="submission" date="2011-01" db="EMBL/GenBank/DDBJ databases">
        <authorList>
            <person name="Muzny D."/>
            <person name="Qin X."/>
            <person name="Buhay C."/>
            <person name="Dugan-Rocha S."/>
            <person name="Ding Y."/>
            <person name="Chen G."/>
            <person name="Hawes A."/>
            <person name="Holder M."/>
            <person name="Jhangiani S."/>
            <person name="Johnson A."/>
            <person name="Khan Z."/>
            <person name="Li Z."/>
            <person name="Liu W."/>
            <person name="Liu X."/>
            <person name="Perez L."/>
            <person name="Shen H."/>
            <person name="Wang Q."/>
            <person name="Watt J."/>
            <person name="Xi L."/>
            <person name="Xin Y."/>
            <person name="Zhou J."/>
            <person name="Deng J."/>
            <person name="Jiang H."/>
            <person name="Liu Y."/>
            <person name="Qu J."/>
            <person name="Song X.-Z."/>
            <person name="Zhang L."/>
            <person name="Villasana D."/>
            <person name="Johnson A."/>
            <person name="Liu J."/>
            <person name="Liyanage D."/>
            <person name="Lorensuhewa L."/>
            <person name="Robinson T."/>
            <person name="Song A."/>
            <person name="Song B.-B."/>
            <person name="Dinh H."/>
            <person name="Thornton R."/>
            <person name="Coyle M."/>
            <person name="Francisco L."/>
            <person name="Jackson L."/>
            <person name="Javaid M."/>
            <person name="Korchina V."/>
            <person name="Kovar C."/>
            <person name="Mata R."/>
            <person name="Mathew T."/>
            <person name="Ngo R."/>
            <person name="Nguyen L."/>
            <person name="Nguyen N."/>
            <person name="Okwuonu G."/>
            <person name="Ongeri F."/>
            <person name="Pham C."/>
            <person name="Simmons D."/>
            <person name="Wilczek-Boney K."/>
            <person name="Hale W."/>
            <person name="Jakkamsetti A."/>
            <person name="Pham P."/>
            <person name="Ruth R."/>
            <person name="San Lucas F."/>
            <person name="Warren J."/>
            <person name="Zhang J."/>
            <person name="Zhao Z."/>
            <person name="Zhou C."/>
            <person name="Zhu D."/>
            <person name="Lee S."/>
            <person name="Bess C."/>
            <person name="Blankenburg K."/>
            <person name="Forbes L."/>
            <person name="Fu Q."/>
            <person name="Gubbala S."/>
            <person name="Hirani K."/>
            <person name="Jayaseelan J.C."/>
            <person name="Lara F."/>
            <person name="Munidasa M."/>
            <person name="Palculict T."/>
            <person name="Patil S."/>
            <person name="Pu L.-L."/>
            <person name="Saada N."/>
            <person name="Tang L."/>
            <person name="Weissenberger G."/>
            <person name="Zhu Y."/>
            <person name="Hemphill L."/>
            <person name="Shang Y."/>
            <person name="Youmans B."/>
            <person name="Ayvaz T."/>
            <person name="Ross M."/>
            <person name="Santibanez J."/>
            <person name="Aqrawi P."/>
            <person name="Gross S."/>
            <person name="Joshi V."/>
            <person name="Fowler G."/>
            <person name="Nazareth L."/>
            <person name="Reid J."/>
            <person name="Worley K."/>
            <person name="Petrosino J."/>
            <person name="Highlander S."/>
            <person name="Gibbs R."/>
        </authorList>
    </citation>
    <scope>NUCLEOTIDE SEQUENCE [LARGE SCALE GENOMIC DNA]</scope>
    <source>
        <strain evidence="1">ATCC 33269</strain>
    </source>
</reference>
<sequence length="82" mass="9470">MKSSRNGIGVYFRRQKSKVGHLQAIVATANKIARIFYAMITKKKPFDERKVGLDDKELLLRKITLAQRILDRLNLRLSVAEE</sequence>